<comment type="caution">
    <text evidence="2">The sequence shown here is derived from an EMBL/GenBank/DDBJ whole genome shotgun (WGS) entry which is preliminary data.</text>
</comment>
<proteinExistence type="predicted"/>
<dbReference type="InterPro" id="IPR011990">
    <property type="entry name" value="TPR-like_helical_dom_sf"/>
</dbReference>
<dbReference type="SUPFAM" id="SSF48452">
    <property type="entry name" value="TPR-like"/>
    <property type="match status" value="1"/>
</dbReference>
<dbReference type="AlphaFoldDB" id="A0A2M9A631"/>
<dbReference type="Proteomes" id="UP000231134">
    <property type="component" value="Unassembled WGS sequence"/>
</dbReference>
<protein>
    <recommendedName>
        <fullName evidence="4">Tetratricopeptide repeat protein</fullName>
    </recommendedName>
</protein>
<feature type="chain" id="PRO_5014792877" description="Tetratricopeptide repeat protein" evidence="1">
    <location>
        <begin position="18"/>
        <end position="469"/>
    </location>
</feature>
<gene>
    <name evidence="2" type="ORF">BGX16_1128</name>
</gene>
<reference evidence="2 3" key="1">
    <citation type="submission" date="2017-11" db="EMBL/GenBank/DDBJ databases">
        <title>Animal gut microbial communities from fecal samples from Wisconsin, USA.</title>
        <authorList>
            <person name="Neumann A."/>
        </authorList>
    </citation>
    <scope>NUCLEOTIDE SEQUENCE [LARGE SCALE GENOMIC DNA]</scope>
    <source>
        <strain evidence="2 3">UWS3</strain>
    </source>
</reference>
<dbReference type="RefSeq" id="WP_100425168.1">
    <property type="nucleotide sequence ID" value="NZ_PGEX01000001.1"/>
</dbReference>
<evidence type="ECO:0000256" key="1">
    <source>
        <dbReference type="SAM" id="SignalP"/>
    </source>
</evidence>
<dbReference type="EMBL" id="PGEX01000001">
    <property type="protein sequence ID" value="PJJ41170.1"/>
    <property type="molecule type" value="Genomic_DNA"/>
</dbReference>
<keyword evidence="3" id="KW-1185">Reference proteome</keyword>
<evidence type="ECO:0000313" key="2">
    <source>
        <dbReference type="EMBL" id="PJJ41170.1"/>
    </source>
</evidence>
<accession>A0A2M9A631</accession>
<dbReference type="OrthoDB" id="9769023at2"/>
<sequence length="469" mass="51640">MKIRFFLLVLCSFLFIACSNKSMVRYEALLEPLKKDGFPGAISKVQGEKEDLYGDNTLFLYHFDLATLYHYNGDYKKSAAEFEKAKQVYEDLYTKSVTNEAASVITNDNVRPYRARPFEILALYEMNIVNYLAMKDIDGALVEARASDIALQALYQKDNDKTNDAGYLRYLIGLVYEMEGERDNAAIAYYKTAKAYAEEGMPIPEEAKAFIKNTLEKEGRADDLKSIGLANGKAPMIVPMTAETGNGEIVIIGYAGHSAILGEWMLSGTYVRGGVLNVMGKNPQTGKVDGLTIPFPATAVGSHGGTTFSVTIAIPERKDVPHVVEGFEVRIDDKRLPYKPEVYVDNTQQLVKNLKQERATTLGRTAVRVITRTIAAQQAKKAMETDNVFLNLVTSIGTDVAAGQLEQADLRVALFLPHQVRMARVPAKPGTHTVKVLATNSNGSAVKEYTYTVHVKAGGKSVIVVPAIR</sequence>
<keyword evidence="1" id="KW-0732">Signal</keyword>
<dbReference type="PROSITE" id="PS51257">
    <property type="entry name" value="PROKAR_LIPOPROTEIN"/>
    <property type="match status" value="1"/>
</dbReference>
<organism evidence="2 3">
    <name type="scientific">Hallerella succinigenes</name>
    <dbReference type="NCBI Taxonomy" id="1896222"/>
    <lineage>
        <taxon>Bacteria</taxon>
        <taxon>Pseudomonadati</taxon>
        <taxon>Fibrobacterota</taxon>
        <taxon>Fibrobacteria</taxon>
        <taxon>Fibrobacterales</taxon>
        <taxon>Fibrobacteraceae</taxon>
        <taxon>Hallerella</taxon>
    </lineage>
</organism>
<evidence type="ECO:0008006" key="4">
    <source>
        <dbReference type="Google" id="ProtNLM"/>
    </source>
</evidence>
<feature type="signal peptide" evidence="1">
    <location>
        <begin position="1"/>
        <end position="17"/>
    </location>
</feature>
<evidence type="ECO:0000313" key="3">
    <source>
        <dbReference type="Proteomes" id="UP000231134"/>
    </source>
</evidence>
<name>A0A2M9A631_9BACT</name>